<sequence>MQHVITDDLEALLATLPPDIHDAVNRLENRSELLEIVMDLGRTAEGRFPEGEVILSTTPVTYADLEYVVERIGEFGDDNRAGIERTLHRISAMRNRKGKIVGLTCRIGRAVLGSIALIRDIVEQGQSILILGRPGVGKTTLLREIARVLADEANKRVVVVDTSNEIAGDGDIPHPGIGRARRMQVARTAEQHAVMIEAVENHMPQVIVIDEIGTELEAAAARTIAERGVQLVATAHGNSLGNLLVNPTLSDLVGGIQTVTLGDEEARRRHTQKSIQERKSLPTFEVVVEQQSWEEAVVHRDVADTVDNMLRGQPFAAEERTRDEENGNVSIRRVTTGGMDVPGWGVGLGGPNVRPGQGFTTSMFERSDRNDRGHSDRNYNYLSSLRNNVPPSTLDPRGGSERMRSRNQSTARIASQVQALAPTGTSPHDGEVRATVLTQSRSVTEITEGIYQANEPATEIRPPKTLKVYPFGVNRDRLSESARQLRVPVVITNNEREADAVITLKNYYRRQPERLQQAEQERKLIIILKNNTVMQMQHALARIFDIPEAVSSEEDGEHSDTRMSLSETEFDDPTKQAMLETEDAIHQVLNKGLTTAELAPANAYIRRLQHQMATRYNLISRSRGKEPHRRVKIFRSRD</sequence>
<dbReference type="SMART" id="SM00382">
    <property type="entry name" value="AAA"/>
    <property type="match status" value="1"/>
</dbReference>
<dbReference type="Gene3D" id="3.30.1370.50">
    <property type="entry name" value="R3H-like domain"/>
    <property type="match status" value="1"/>
</dbReference>
<dbReference type="Proteomes" id="UP000326912">
    <property type="component" value="Unassembled WGS sequence"/>
</dbReference>
<evidence type="ECO:0000256" key="3">
    <source>
        <dbReference type="SAM" id="MobiDB-lite"/>
    </source>
</evidence>
<protein>
    <submittedName>
        <fullName evidence="5">Single-stranded DNA-binding protein</fullName>
    </submittedName>
</protein>
<evidence type="ECO:0000256" key="2">
    <source>
        <dbReference type="ARBA" id="ARBA00022840"/>
    </source>
</evidence>
<dbReference type="PANTHER" id="PTHR20953">
    <property type="entry name" value="KINASE-RELATED"/>
    <property type="match status" value="1"/>
</dbReference>
<keyword evidence="5" id="KW-0238">DNA-binding</keyword>
<evidence type="ECO:0000313" key="6">
    <source>
        <dbReference type="Proteomes" id="UP000326912"/>
    </source>
</evidence>
<dbReference type="InterPro" id="IPR036867">
    <property type="entry name" value="R3H_dom_sf"/>
</dbReference>
<proteinExistence type="predicted"/>
<evidence type="ECO:0000256" key="1">
    <source>
        <dbReference type="ARBA" id="ARBA00022741"/>
    </source>
</evidence>
<feature type="region of interest" description="Disordered" evidence="3">
    <location>
        <begin position="364"/>
        <end position="409"/>
    </location>
</feature>
<keyword evidence="2" id="KW-0067">ATP-binding</keyword>
<feature type="compositionally biased region" description="Polar residues" evidence="3">
    <location>
        <begin position="378"/>
        <end position="391"/>
    </location>
</feature>
<dbReference type="Gene3D" id="3.40.50.300">
    <property type="entry name" value="P-loop containing nucleotide triphosphate hydrolases"/>
    <property type="match status" value="1"/>
</dbReference>
<dbReference type="AlphaFoldDB" id="A0A5J4KIV7"/>
<dbReference type="InterPro" id="IPR058670">
    <property type="entry name" value="PTPase_dom"/>
</dbReference>
<dbReference type="InterPro" id="IPR003593">
    <property type="entry name" value="AAA+_ATPase"/>
</dbReference>
<reference evidence="5 6" key="1">
    <citation type="submission" date="2019-10" db="EMBL/GenBank/DDBJ databases">
        <title>Dictyobacter vulcani sp. nov., within the class Ktedonobacteria, isolated from soil of volcanic Mt. Zao.</title>
        <authorList>
            <person name="Zheng Y."/>
            <person name="Wang C.M."/>
            <person name="Sakai Y."/>
            <person name="Abe K."/>
            <person name="Yokota A."/>
            <person name="Yabe S."/>
        </authorList>
    </citation>
    <scope>NUCLEOTIDE SEQUENCE [LARGE SCALE GENOMIC DNA]</scope>
    <source>
        <strain evidence="5 6">W12</strain>
    </source>
</reference>
<dbReference type="PROSITE" id="PS51061">
    <property type="entry name" value="R3H"/>
    <property type="match status" value="1"/>
</dbReference>
<gene>
    <name evidence="5" type="ORF">KDW_18250</name>
</gene>
<dbReference type="RefSeq" id="WP_151755639.1">
    <property type="nucleotide sequence ID" value="NZ_BKZW01000001.1"/>
</dbReference>
<accession>A0A5J4KIV7</accession>
<evidence type="ECO:0000313" key="5">
    <source>
        <dbReference type="EMBL" id="GER87663.1"/>
    </source>
</evidence>
<organism evidence="5 6">
    <name type="scientific">Dictyobacter vulcani</name>
    <dbReference type="NCBI Taxonomy" id="2607529"/>
    <lineage>
        <taxon>Bacteria</taxon>
        <taxon>Bacillati</taxon>
        <taxon>Chloroflexota</taxon>
        <taxon>Ktedonobacteria</taxon>
        <taxon>Ktedonobacterales</taxon>
        <taxon>Dictyobacteraceae</taxon>
        <taxon>Dictyobacter</taxon>
    </lineage>
</organism>
<feature type="domain" description="R3H" evidence="4">
    <location>
        <begin position="575"/>
        <end position="637"/>
    </location>
</feature>
<dbReference type="GO" id="GO:0003677">
    <property type="term" value="F:DNA binding"/>
    <property type="evidence" value="ECO:0007669"/>
    <property type="project" value="UniProtKB-KW"/>
</dbReference>
<dbReference type="Pfam" id="PF01424">
    <property type="entry name" value="R3H"/>
    <property type="match status" value="1"/>
</dbReference>
<dbReference type="InterPro" id="IPR001374">
    <property type="entry name" value="R3H_dom"/>
</dbReference>
<dbReference type="InterPro" id="IPR027417">
    <property type="entry name" value="P-loop_NTPase"/>
</dbReference>
<dbReference type="PANTHER" id="PTHR20953:SF3">
    <property type="entry name" value="P-LOOP CONTAINING NUCLEOSIDE TRIPHOSPHATE HYDROLASES SUPERFAMILY PROTEIN"/>
    <property type="match status" value="1"/>
</dbReference>
<keyword evidence="6" id="KW-1185">Reference proteome</keyword>
<feature type="region of interest" description="Disordered" evidence="3">
    <location>
        <begin position="551"/>
        <end position="571"/>
    </location>
</feature>
<dbReference type="InterPro" id="IPR045735">
    <property type="entry name" value="Spore_III_AA_AAA+_ATPase"/>
</dbReference>
<feature type="compositionally biased region" description="Basic and acidic residues" evidence="3">
    <location>
        <begin position="365"/>
        <end position="377"/>
    </location>
</feature>
<keyword evidence="1" id="KW-0547">Nucleotide-binding</keyword>
<comment type="caution">
    <text evidence="5">The sequence shown here is derived from an EMBL/GenBank/DDBJ whole genome shotgun (WGS) entry which is preliminary data.</text>
</comment>
<dbReference type="GO" id="GO:0005524">
    <property type="term" value="F:ATP binding"/>
    <property type="evidence" value="ECO:0007669"/>
    <property type="project" value="UniProtKB-KW"/>
</dbReference>
<dbReference type="EMBL" id="BKZW01000001">
    <property type="protein sequence ID" value="GER87663.1"/>
    <property type="molecule type" value="Genomic_DNA"/>
</dbReference>
<dbReference type="SUPFAM" id="SSF82708">
    <property type="entry name" value="R3H domain"/>
    <property type="match status" value="1"/>
</dbReference>
<dbReference type="SUPFAM" id="SSF52540">
    <property type="entry name" value="P-loop containing nucleoside triphosphate hydrolases"/>
    <property type="match status" value="1"/>
</dbReference>
<name>A0A5J4KIV7_9CHLR</name>
<dbReference type="CDD" id="cd00009">
    <property type="entry name" value="AAA"/>
    <property type="match status" value="1"/>
</dbReference>
<dbReference type="SMART" id="SM00393">
    <property type="entry name" value="R3H"/>
    <property type="match status" value="1"/>
</dbReference>
<dbReference type="Pfam" id="PF19568">
    <property type="entry name" value="Spore_III_AA"/>
    <property type="match status" value="1"/>
</dbReference>
<dbReference type="Pfam" id="PF25516">
    <property type="entry name" value="PTPase"/>
    <property type="match status" value="1"/>
</dbReference>
<evidence type="ECO:0000259" key="4">
    <source>
        <dbReference type="PROSITE" id="PS51061"/>
    </source>
</evidence>